<evidence type="ECO:0000256" key="13">
    <source>
        <dbReference type="ARBA" id="ARBA00042443"/>
    </source>
</evidence>
<gene>
    <name evidence="17" type="ORF">AMQ74_01708</name>
</gene>
<dbReference type="GO" id="GO:0008360">
    <property type="term" value="P:regulation of cell shape"/>
    <property type="evidence" value="ECO:0007669"/>
    <property type="project" value="UniProtKB-KW"/>
</dbReference>
<dbReference type="InterPro" id="IPR001986">
    <property type="entry name" value="Enolpyruvate_Tfrase_dom"/>
</dbReference>
<evidence type="ECO:0000256" key="14">
    <source>
        <dbReference type="ARBA" id="ARBA00042842"/>
    </source>
</evidence>
<dbReference type="GO" id="GO:0051301">
    <property type="term" value="P:cell division"/>
    <property type="evidence" value="ECO:0007669"/>
    <property type="project" value="UniProtKB-KW"/>
</dbReference>
<dbReference type="EMBL" id="LNGD01000166">
    <property type="protein sequence ID" value="KYC47158.1"/>
    <property type="molecule type" value="Genomic_DNA"/>
</dbReference>
<dbReference type="GO" id="GO:0005737">
    <property type="term" value="C:cytoplasm"/>
    <property type="evidence" value="ECO:0007669"/>
    <property type="project" value="UniProtKB-SubCell"/>
</dbReference>
<evidence type="ECO:0000256" key="11">
    <source>
        <dbReference type="ARBA" id="ARBA00039108"/>
    </source>
</evidence>
<accession>A0A150IQI3</accession>
<keyword evidence="9" id="KW-0961">Cell wall biogenesis/degradation</keyword>
<evidence type="ECO:0000256" key="3">
    <source>
        <dbReference type="ARBA" id="ARBA00022490"/>
    </source>
</evidence>
<dbReference type="InterPro" id="IPR005750">
    <property type="entry name" value="UDP_GlcNAc_COvinyl_MurA"/>
</dbReference>
<dbReference type="PANTHER" id="PTHR43783">
    <property type="entry name" value="UDP-N-ACETYLGLUCOSAMINE 1-CARBOXYVINYLTRANSFERASE"/>
    <property type="match status" value="1"/>
</dbReference>
<feature type="domain" description="Enolpyruvate transferase" evidence="16">
    <location>
        <begin position="8"/>
        <end position="415"/>
    </location>
</feature>
<comment type="caution">
    <text evidence="17">The sequence shown here is derived from an EMBL/GenBank/DDBJ whole genome shotgun (WGS) entry which is preliminary data.</text>
</comment>
<comment type="catalytic activity">
    <reaction evidence="15">
        <text>phosphoenolpyruvate + UDP-N-acetyl-alpha-D-glucosamine = UDP-N-acetyl-3-O-(1-carboxyvinyl)-alpha-D-glucosamine + phosphate</text>
        <dbReference type="Rhea" id="RHEA:18681"/>
        <dbReference type="ChEBI" id="CHEBI:43474"/>
        <dbReference type="ChEBI" id="CHEBI:57705"/>
        <dbReference type="ChEBI" id="CHEBI:58702"/>
        <dbReference type="ChEBI" id="CHEBI:68483"/>
        <dbReference type="EC" id="2.5.1.7"/>
    </reaction>
</comment>
<comment type="subcellular location">
    <subcellularLocation>
        <location evidence="1">Cytoplasm</location>
    </subcellularLocation>
</comment>
<name>A0A150IQI3_9EURY</name>
<keyword evidence="5 17" id="KW-0808">Transferase</keyword>
<sequence>MATYKIVGGKPLKGEIIPVPNKNSILKLIPAALLTKEPVILRNVPLSSDVRLMLKIVKQLGGKVTYLDEGNSVKINAKELSTYEIDPELSQKAKASVMFMGPLLIRFKKANMPIPGGCKLGTRPLDAFIDNMVQMGAKYIREKGYYLEAEKLHGAKIWSWFPSVTATENAVMLAVLTPGLTEIYNAASEPHTQDLCNMLNAMGAKIYGIGSNRLTIEGVSELHGVDWKVIPDHLDIGAYIAAAAMTGGEITIKDAIPEHMSMILQFFEKIGIKVKIKGEDIYVNGNQRMECALTVRGDIFDVKTFAWPFLPPDFVHVAVVSALKAKGSMIFHNSFYEYGFFFIEEVAKMKAKIIMADPHRIITFGPTSYKGAKLIAPNIIQATMALFLAALSAEGTTILEDAEDSLMRRYPDLLENYRKLGADIVKL</sequence>
<evidence type="ECO:0000256" key="9">
    <source>
        <dbReference type="ARBA" id="ARBA00023316"/>
    </source>
</evidence>
<reference evidence="17 18" key="1">
    <citation type="journal article" date="2016" name="ISME J.">
        <title>Chasing the elusive Euryarchaeota class WSA2: genomes reveal a uniquely fastidious methyl-reducing methanogen.</title>
        <authorList>
            <person name="Nobu M.K."/>
            <person name="Narihiro T."/>
            <person name="Kuroda K."/>
            <person name="Mei R."/>
            <person name="Liu W.T."/>
        </authorList>
    </citation>
    <scope>NUCLEOTIDE SEQUENCE [LARGE SCALE GENOMIC DNA]</scope>
    <source>
        <strain evidence="17">U1lsi0528_Bin089</strain>
    </source>
</reference>
<dbReference type="Proteomes" id="UP000075578">
    <property type="component" value="Unassembled WGS sequence"/>
</dbReference>
<evidence type="ECO:0000313" key="17">
    <source>
        <dbReference type="EMBL" id="KYC47158.1"/>
    </source>
</evidence>
<keyword evidence="4" id="KW-0132">Cell division</keyword>
<protein>
    <recommendedName>
        <fullName evidence="12">UDP-N-acetylglucosamine 1-carboxyvinyltransferase</fullName>
        <ecNumber evidence="11">2.5.1.7</ecNumber>
    </recommendedName>
    <alternativeName>
        <fullName evidence="13">Enoylpyruvate transferase</fullName>
    </alternativeName>
    <alternativeName>
        <fullName evidence="14">UDP-N-acetylglucosamine enolpyruvyl transferase</fullName>
    </alternativeName>
</protein>
<dbReference type="InterPro" id="IPR036968">
    <property type="entry name" value="Enolpyruvate_Tfrase_sf"/>
</dbReference>
<keyword evidence="3" id="KW-0963">Cytoplasm</keyword>
<dbReference type="PATRIC" id="fig|1705564.3.peg.1834"/>
<evidence type="ECO:0000256" key="6">
    <source>
        <dbReference type="ARBA" id="ARBA00022960"/>
    </source>
</evidence>
<dbReference type="Pfam" id="PF00275">
    <property type="entry name" value="EPSP_synthase"/>
    <property type="match status" value="1"/>
</dbReference>
<dbReference type="InterPro" id="IPR050068">
    <property type="entry name" value="MurA_subfamily"/>
</dbReference>
<comment type="pathway">
    <text evidence="2">Cell wall biogenesis; peptidoglycan biosynthesis.</text>
</comment>
<dbReference type="InterPro" id="IPR013792">
    <property type="entry name" value="RNA3'P_cycl/enolpyr_Trfase_a/b"/>
</dbReference>
<evidence type="ECO:0000256" key="8">
    <source>
        <dbReference type="ARBA" id="ARBA00023306"/>
    </source>
</evidence>
<evidence type="ECO:0000256" key="1">
    <source>
        <dbReference type="ARBA" id="ARBA00004496"/>
    </source>
</evidence>
<keyword evidence="7" id="KW-0573">Peptidoglycan synthesis</keyword>
<proteinExistence type="inferred from homology"/>
<evidence type="ECO:0000256" key="7">
    <source>
        <dbReference type="ARBA" id="ARBA00022984"/>
    </source>
</evidence>
<dbReference type="GO" id="GO:0019277">
    <property type="term" value="P:UDP-N-acetylgalactosamine biosynthetic process"/>
    <property type="evidence" value="ECO:0007669"/>
    <property type="project" value="InterPro"/>
</dbReference>
<evidence type="ECO:0000256" key="12">
    <source>
        <dbReference type="ARBA" id="ARBA00039754"/>
    </source>
</evidence>
<evidence type="ECO:0000256" key="4">
    <source>
        <dbReference type="ARBA" id="ARBA00022618"/>
    </source>
</evidence>
<dbReference type="EC" id="2.5.1.7" evidence="11"/>
<evidence type="ECO:0000256" key="10">
    <source>
        <dbReference type="ARBA" id="ARBA00038367"/>
    </source>
</evidence>
<dbReference type="PANTHER" id="PTHR43783:SF1">
    <property type="entry name" value="UDP-N-ACETYLGLUCOSAMINE 1-CARBOXYVINYLTRANSFERASE"/>
    <property type="match status" value="1"/>
</dbReference>
<dbReference type="GO" id="GO:0008760">
    <property type="term" value="F:UDP-N-acetylglucosamine 1-carboxyvinyltransferase activity"/>
    <property type="evidence" value="ECO:0007669"/>
    <property type="project" value="UniProtKB-EC"/>
</dbReference>
<evidence type="ECO:0000313" key="18">
    <source>
        <dbReference type="Proteomes" id="UP000075578"/>
    </source>
</evidence>
<evidence type="ECO:0000256" key="5">
    <source>
        <dbReference type="ARBA" id="ARBA00022679"/>
    </source>
</evidence>
<dbReference type="NCBIfam" id="NF006873">
    <property type="entry name" value="PRK09369.1"/>
    <property type="match status" value="1"/>
</dbReference>
<keyword evidence="6" id="KW-0133">Cell shape</keyword>
<evidence type="ECO:0000256" key="2">
    <source>
        <dbReference type="ARBA" id="ARBA00004752"/>
    </source>
</evidence>
<evidence type="ECO:0000256" key="15">
    <source>
        <dbReference type="ARBA" id="ARBA00047527"/>
    </source>
</evidence>
<comment type="similarity">
    <text evidence="10">Belongs to the EPSP synthase family. MurA subfamily.</text>
</comment>
<dbReference type="Gene3D" id="3.65.10.10">
    <property type="entry name" value="Enolpyruvate transferase domain"/>
    <property type="match status" value="2"/>
</dbReference>
<dbReference type="CDD" id="cd01555">
    <property type="entry name" value="UdpNAET"/>
    <property type="match status" value="1"/>
</dbReference>
<organism evidence="17 18">
    <name type="scientific">Candidatus Methanofastidiosum methylothiophilum</name>
    <dbReference type="NCBI Taxonomy" id="1705564"/>
    <lineage>
        <taxon>Archaea</taxon>
        <taxon>Methanobacteriati</taxon>
        <taxon>Methanobacteriota</taxon>
        <taxon>Stenosarchaea group</taxon>
        <taxon>Candidatus Methanofastidiosia</taxon>
        <taxon>Candidatus Methanofastidiosales</taxon>
        <taxon>Candidatus Methanofastidiosaceae</taxon>
        <taxon>Candidatus Methanofastidiosum</taxon>
    </lineage>
</organism>
<dbReference type="GO" id="GO:0071555">
    <property type="term" value="P:cell wall organization"/>
    <property type="evidence" value="ECO:0007669"/>
    <property type="project" value="UniProtKB-KW"/>
</dbReference>
<keyword evidence="8" id="KW-0131">Cell cycle</keyword>
<dbReference type="SUPFAM" id="SSF55205">
    <property type="entry name" value="EPT/RTPC-like"/>
    <property type="match status" value="1"/>
</dbReference>
<evidence type="ECO:0000259" key="16">
    <source>
        <dbReference type="Pfam" id="PF00275"/>
    </source>
</evidence>
<dbReference type="AlphaFoldDB" id="A0A150IQI3"/>